<accession>A0A0F9KDV2</accession>
<proteinExistence type="predicted"/>
<sequence>MYKEEYNYSGKSELQDMWDEFIEQFIKIHKLIEKRKHVDLSKLLPIQSEDEAILDDGM</sequence>
<reference evidence="1" key="1">
    <citation type="journal article" date="2015" name="Nature">
        <title>Complex archaea that bridge the gap between prokaryotes and eukaryotes.</title>
        <authorList>
            <person name="Spang A."/>
            <person name="Saw J.H."/>
            <person name="Jorgensen S.L."/>
            <person name="Zaremba-Niedzwiedzka K."/>
            <person name="Martijn J."/>
            <person name="Lind A.E."/>
            <person name="van Eijk R."/>
            <person name="Schleper C."/>
            <person name="Guy L."/>
            <person name="Ettema T.J."/>
        </authorList>
    </citation>
    <scope>NUCLEOTIDE SEQUENCE</scope>
</reference>
<organism evidence="1">
    <name type="scientific">marine sediment metagenome</name>
    <dbReference type="NCBI Taxonomy" id="412755"/>
    <lineage>
        <taxon>unclassified sequences</taxon>
        <taxon>metagenomes</taxon>
        <taxon>ecological metagenomes</taxon>
    </lineage>
</organism>
<protein>
    <submittedName>
        <fullName evidence="1">Uncharacterized protein</fullName>
    </submittedName>
</protein>
<evidence type="ECO:0000313" key="1">
    <source>
        <dbReference type="EMBL" id="KKM20303.1"/>
    </source>
</evidence>
<dbReference type="AlphaFoldDB" id="A0A0F9KDV2"/>
<name>A0A0F9KDV2_9ZZZZ</name>
<gene>
    <name evidence="1" type="ORF">LCGC14_1646830</name>
</gene>
<dbReference type="EMBL" id="LAZR01013795">
    <property type="protein sequence ID" value="KKM20303.1"/>
    <property type="molecule type" value="Genomic_DNA"/>
</dbReference>
<comment type="caution">
    <text evidence="1">The sequence shown here is derived from an EMBL/GenBank/DDBJ whole genome shotgun (WGS) entry which is preliminary data.</text>
</comment>